<accession>A0A1G1V7X9</accession>
<sequence length="214" mass="23103">MSELFLSEESEWKAKIQAWFEQYRLFLIAGLGGLFLLFGGFSFLSGVFEQPKVEILESGGNEKVEGDESKITVEVSGAVVKPGVYELLASDRVERLLIASGGLSAEADREWVEKYVNRAAKLLDGQKIYIPAEGELSVVGGGSSSAGKLLGVQTGLININSATQSELEKLKGIGPARATAIIENRPYASIDELVSKKVLGKKLLEEIKEQITAP</sequence>
<evidence type="ECO:0008006" key="4">
    <source>
        <dbReference type="Google" id="ProtNLM"/>
    </source>
</evidence>
<feature type="transmembrane region" description="Helical" evidence="1">
    <location>
        <begin position="25"/>
        <end position="48"/>
    </location>
</feature>
<dbReference type="Gene3D" id="1.10.150.320">
    <property type="entry name" value="Photosystem II 12 kDa extrinsic protein"/>
    <property type="match status" value="1"/>
</dbReference>
<dbReference type="EMBL" id="MHCA01000039">
    <property type="protein sequence ID" value="OGY11391.1"/>
    <property type="molecule type" value="Genomic_DNA"/>
</dbReference>
<comment type="caution">
    <text evidence="2">The sequence shown here is derived from an EMBL/GenBank/DDBJ whole genome shotgun (WGS) entry which is preliminary data.</text>
</comment>
<proteinExistence type="predicted"/>
<dbReference type="Gene3D" id="3.10.560.10">
    <property type="entry name" value="Outer membrane lipoprotein wza domain like"/>
    <property type="match status" value="1"/>
</dbReference>
<dbReference type="SUPFAM" id="SSF81585">
    <property type="entry name" value="PsbU/PolX domain-like"/>
    <property type="match status" value="1"/>
</dbReference>
<dbReference type="GO" id="GO:0015627">
    <property type="term" value="C:type II protein secretion system complex"/>
    <property type="evidence" value="ECO:0007669"/>
    <property type="project" value="TreeGrafter"/>
</dbReference>
<keyword evidence="1" id="KW-0812">Transmembrane</keyword>
<keyword evidence="1" id="KW-1133">Transmembrane helix</keyword>
<organism evidence="2 3">
    <name type="scientific">Candidatus Blackburnbacteria bacterium RIFCSPHIGHO2_12_FULL_41_13b</name>
    <dbReference type="NCBI Taxonomy" id="1797517"/>
    <lineage>
        <taxon>Bacteria</taxon>
        <taxon>Candidatus Blackburniibacteriota</taxon>
    </lineage>
</organism>
<dbReference type="Proteomes" id="UP000178272">
    <property type="component" value="Unassembled WGS sequence"/>
</dbReference>
<dbReference type="GO" id="GO:0015628">
    <property type="term" value="P:protein secretion by the type II secretion system"/>
    <property type="evidence" value="ECO:0007669"/>
    <property type="project" value="TreeGrafter"/>
</dbReference>
<gene>
    <name evidence="2" type="ORF">A3F61_03150</name>
</gene>
<reference evidence="2 3" key="1">
    <citation type="journal article" date="2016" name="Nat. Commun.">
        <title>Thousands of microbial genomes shed light on interconnected biogeochemical processes in an aquifer system.</title>
        <authorList>
            <person name="Anantharaman K."/>
            <person name="Brown C.T."/>
            <person name="Hug L.A."/>
            <person name="Sharon I."/>
            <person name="Castelle C.J."/>
            <person name="Probst A.J."/>
            <person name="Thomas B.C."/>
            <person name="Singh A."/>
            <person name="Wilkins M.J."/>
            <person name="Karaoz U."/>
            <person name="Brodie E.L."/>
            <person name="Williams K.H."/>
            <person name="Hubbard S.S."/>
            <person name="Banfield J.F."/>
        </authorList>
    </citation>
    <scope>NUCLEOTIDE SEQUENCE [LARGE SCALE GENOMIC DNA]</scope>
</reference>
<dbReference type="STRING" id="1797517.A3F61_03150"/>
<dbReference type="PANTHER" id="PTHR21180">
    <property type="entry name" value="ENDONUCLEASE/EXONUCLEASE/PHOSPHATASE FAMILY DOMAIN-CONTAINING PROTEIN 1"/>
    <property type="match status" value="1"/>
</dbReference>
<evidence type="ECO:0000313" key="2">
    <source>
        <dbReference type="EMBL" id="OGY11391.1"/>
    </source>
</evidence>
<protein>
    <recommendedName>
        <fullName evidence="4">Soluble ligand binding domain-containing protein</fullName>
    </recommendedName>
</protein>
<name>A0A1G1V7X9_9BACT</name>
<evidence type="ECO:0000313" key="3">
    <source>
        <dbReference type="Proteomes" id="UP000178272"/>
    </source>
</evidence>
<evidence type="ECO:0000256" key="1">
    <source>
        <dbReference type="SAM" id="Phobius"/>
    </source>
</evidence>
<keyword evidence="1" id="KW-0472">Membrane</keyword>
<dbReference type="Pfam" id="PF12836">
    <property type="entry name" value="HHH_3"/>
    <property type="match status" value="1"/>
</dbReference>
<dbReference type="InterPro" id="IPR051675">
    <property type="entry name" value="Endo/Exo/Phosphatase_dom_1"/>
</dbReference>
<dbReference type="PANTHER" id="PTHR21180:SF32">
    <property type="entry name" value="ENDONUCLEASE_EXONUCLEASE_PHOSPHATASE FAMILY DOMAIN-CONTAINING PROTEIN 1"/>
    <property type="match status" value="1"/>
</dbReference>
<dbReference type="AlphaFoldDB" id="A0A1G1V7X9"/>